<proteinExistence type="predicted"/>
<reference evidence="1 2" key="1">
    <citation type="submission" date="2018-07" db="EMBL/GenBank/DDBJ databases">
        <title>Rhizobium leguminosarum strain:ATCC 14479 Genome sequencing and assembly.</title>
        <authorList>
            <person name="Chakraborty R."/>
        </authorList>
    </citation>
    <scope>NUCLEOTIDE SEQUENCE [LARGE SCALE GENOMIC DNA]</scope>
    <source>
        <strain evidence="1 2">ATCC 14479</strain>
        <plasmid evidence="2">Plasmid unnamed2</plasmid>
    </source>
</reference>
<dbReference type="InterPro" id="IPR013785">
    <property type="entry name" value="Aldolase_TIM"/>
</dbReference>
<evidence type="ECO:0000313" key="2">
    <source>
        <dbReference type="Proteomes" id="UP000251166"/>
    </source>
</evidence>
<dbReference type="GO" id="GO:0010181">
    <property type="term" value="F:FMN binding"/>
    <property type="evidence" value="ECO:0007669"/>
    <property type="project" value="InterPro"/>
</dbReference>
<protein>
    <submittedName>
        <fullName evidence="1">FMN-dependent dehydrogenase family protein</fullName>
    </submittedName>
</protein>
<sequence length="304" mass="32166">MPVLPPVRSDGTSDAGEGAIMSDTVLSRRKDDHLDIVLAQRTAPATGAGGGEYIHFEHCALPELDLTQIDLRASLLGKTMRAPLLISSITGGMPRAEAINQHLSEAAQALGIAMCVGSQRVSLQSRSFQGLTGVLRRLARRLGADRSRRLSVPIVAKEVASGLSASVGCSLVEGGVAVIDVAGAGGTSWAAVEGERARGSADRAVAMAFADWRIPTPASVTVRRALPGVKLIASGGIRDGVDVAKALWARTSPGRRPAFWARRRCPPRRLSRTSRSSSANWPSRASAPARLIWRRCVKRACCPL</sequence>
<accession>A0A2Z4YT15</accession>
<dbReference type="Gene3D" id="3.20.20.70">
    <property type="entry name" value="Aldolase class I"/>
    <property type="match status" value="2"/>
</dbReference>
<dbReference type="AlphaFoldDB" id="A0A2Z4YT15"/>
<dbReference type="PANTHER" id="PTHR43665:SF1">
    <property type="entry name" value="ISOPENTENYL-DIPHOSPHATE DELTA-ISOMERASE"/>
    <property type="match status" value="1"/>
</dbReference>
<dbReference type="SUPFAM" id="SSF51395">
    <property type="entry name" value="FMN-linked oxidoreductases"/>
    <property type="match status" value="1"/>
</dbReference>
<name>A0A2Z4YT15_RHILE</name>
<dbReference type="InterPro" id="IPR011179">
    <property type="entry name" value="IPdP_isomerase"/>
</dbReference>
<gene>
    <name evidence="1" type="ORF">DLJ82_7270</name>
</gene>
<dbReference type="EMBL" id="CP030762">
    <property type="protein sequence ID" value="AXA43515.1"/>
    <property type="molecule type" value="Genomic_DNA"/>
</dbReference>
<evidence type="ECO:0000313" key="1">
    <source>
        <dbReference type="EMBL" id="AXA43515.1"/>
    </source>
</evidence>
<geneLocation type="plasmid" evidence="1 2">
    <name>unnamed2</name>
</geneLocation>
<dbReference type="PANTHER" id="PTHR43665">
    <property type="entry name" value="ISOPENTENYL-DIPHOSPHATE DELTA-ISOMERASE"/>
    <property type="match status" value="1"/>
</dbReference>
<dbReference type="GO" id="GO:0004452">
    <property type="term" value="F:isopentenyl-diphosphate delta-isomerase activity"/>
    <property type="evidence" value="ECO:0007669"/>
    <property type="project" value="InterPro"/>
</dbReference>
<dbReference type="GO" id="GO:0008299">
    <property type="term" value="P:isoprenoid biosynthetic process"/>
    <property type="evidence" value="ECO:0007669"/>
    <property type="project" value="InterPro"/>
</dbReference>
<dbReference type="Proteomes" id="UP000251166">
    <property type="component" value="Plasmid unnamed2"/>
</dbReference>
<keyword evidence="1" id="KW-0614">Plasmid</keyword>
<organism evidence="1 2">
    <name type="scientific">Rhizobium leguminosarum</name>
    <dbReference type="NCBI Taxonomy" id="384"/>
    <lineage>
        <taxon>Bacteria</taxon>
        <taxon>Pseudomonadati</taxon>
        <taxon>Pseudomonadota</taxon>
        <taxon>Alphaproteobacteria</taxon>
        <taxon>Hyphomicrobiales</taxon>
        <taxon>Rhizobiaceae</taxon>
        <taxon>Rhizobium/Agrobacterium group</taxon>
        <taxon>Rhizobium</taxon>
    </lineage>
</organism>